<evidence type="ECO:0000256" key="1">
    <source>
        <dbReference type="SAM" id="MobiDB-lite"/>
    </source>
</evidence>
<dbReference type="AlphaFoldDB" id="A0AAV8WW20"/>
<proteinExistence type="predicted"/>
<evidence type="ECO:0000313" key="3">
    <source>
        <dbReference type="EMBL" id="KAJ8930357.1"/>
    </source>
</evidence>
<keyword evidence="4" id="KW-1185">Reference proteome</keyword>
<feature type="compositionally biased region" description="Polar residues" evidence="1">
    <location>
        <begin position="48"/>
        <end position="61"/>
    </location>
</feature>
<organism evidence="3 4">
    <name type="scientific">Rhamnusium bicolor</name>
    <dbReference type="NCBI Taxonomy" id="1586634"/>
    <lineage>
        <taxon>Eukaryota</taxon>
        <taxon>Metazoa</taxon>
        <taxon>Ecdysozoa</taxon>
        <taxon>Arthropoda</taxon>
        <taxon>Hexapoda</taxon>
        <taxon>Insecta</taxon>
        <taxon>Pterygota</taxon>
        <taxon>Neoptera</taxon>
        <taxon>Endopterygota</taxon>
        <taxon>Coleoptera</taxon>
        <taxon>Polyphaga</taxon>
        <taxon>Cucujiformia</taxon>
        <taxon>Chrysomeloidea</taxon>
        <taxon>Cerambycidae</taxon>
        <taxon>Lepturinae</taxon>
        <taxon>Rhagiini</taxon>
        <taxon>Rhamnusium</taxon>
    </lineage>
</organism>
<sequence length="74" mass="8495">MNHYQNSPHKIQLSIGILIIQILTEILILFKTNQNAYPAQRNFAPPQFANNYSTHSHNQFPSLPINVQPRQVNA</sequence>
<reference evidence="3" key="1">
    <citation type="journal article" date="2023" name="Insect Mol. Biol.">
        <title>Genome sequencing provides insights into the evolution of gene families encoding plant cell wall-degrading enzymes in longhorned beetles.</title>
        <authorList>
            <person name="Shin N.R."/>
            <person name="Okamura Y."/>
            <person name="Kirsch R."/>
            <person name="Pauchet Y."/>
        </authorList>
    </citation>
    <scope>NUCLEOTIDE SEQUENCE</scope>
    <source>
        <strain evidence="3">RBIC_L_NR</strain>
    </source>
</reference>
<accession>A0AAV8WW20</accession>
<comment type="caution">
    <text evidence="3">The sequence shown here is derived from an EMBL/GenBank/DDBJ whole genome shotgun (WGS) entry which is preliminary data.</text>
</comment>
<feature type="region of interest" description="Disordered" evidence="1">
    <location>
        <begin position="48"/>
        <end position="74"/>
    </location>
</feature>
<protein>
    <submittedName>
        <fullName evidence="3">Uncharacterized protein</fullName>
    </submittedName>
</protein>
<evidence type="ECO:0000313" key="4">
    <source>
        <dbReference type="Proteomes" id="UP001162156"/>
    </source>
</evidence>
<feature type="transmembrane region" description="Helical" evidence="2">
    <location>
        <begin position="12"/>
        <end position="30"/>
    </location>
</feature>
<name>A0AAV8WW20_9CUCU</name>
<keyword evidence="2" id="KW-0812">Transmembrane</keyword>
<keyword evidence="2" id="KW-0472">Membrane</keyword>
<dbReference type="EMBL" id="JANEYF010004689">
    <property type="protein sequence ID" value="KAJ8930357.1"/>
    <property type="molecule type" value="Genomic_DNA"/>
</dbReference>
<evidence type="ECO:0000256" key="2">
    <source>
        <dbReference type="SAM" id="Phobius"/>
    </source>
</evidence>
<dbReference type="Proteomes" id="UP001162156">
    <property type="component" value="Unassembled WGS sequence"/>
</dbReference>
<keyword evidence="2" id="KW-1133">Transmembrane helix</keyword>
<gene>
    <name evidence="3" type="ORF">NQ314_016854</name>
</gene>